<dbReference type="InterPro" id="IPR002934">
    <property type="entry name" value="Polymerase_NTP_transf_dom"/>
</dbReference>
<feature type="domain" description="Polymerase nucleotidyl transferase" evidence="1">
    <location>
        <begin position="5"/>
        <end position="56"/>
    </location>
</feature>
<dbReference type="STRING" id="391587.KAOT1_15728"/>
<dbReference type="GO" id="GO:0016779">
    <property type="term" value="F:nucleotidyltransferase activity"/>
    <property type="evidence" value="ECO:0007669"/>
    <property type="project" value="InterPro"/>
</dbReference>
<dbReference type="Gene3D" id="3.30.460.10">
    <property type="entry name" value="Beta Polymerase, domain 2"/>
    <property type="match status" value="1"/>
</dbReference>
<evidence type="ECO:0000313" key="2">
    <source>
        <dbReference type="EMBL" id="EDP96627.1"/>
    </source>
</evidence>
<proteinExistence type="predicted"/>
<evidence type="ECO:0000259" key="1">
    <source>
        <dbReference type="Pfam" id="PF01909"/>
    </source>
</evidence>
<gene>
    <name evidence="2" type="ORF">KAOT1_15728</name>
</gene>
<dbReference type="RefSeq" id="WP_007095681.1">
    <property type="nucleotide sequence ID" value="NZ_CP142125.1"/>
</dbReference>
<sequence length="249" mass="29564">MEKALEKFIARWKQKGIVRGILLTGSYAVGIQNENSDIDIRLVLDNTTTTSFKGLETIDGFSFSYIGRSKAVTLEKFNKQFFSHVKMEARIYNVGKILFDPYRDIATLQQIAKNYVETGLIPRKTSETDRQLHMYSLHKKYEYILNTTPDDPFYTYNYILYLKNALNFYASVLNTEIIFENDSKLHRFLTDKHYLEMYGYTSFPDQEFIKLWLLALEKREIKEIREIYTYLRKNLYKFNESSTLIEWSN</sequence>
<dbReference type="Proteomes" id="UP000002945">
    <property type="component" value="Unassembled WGS sequence"/>
</dbReference>
<protein>
    <recommendedName>
        <fullName evidence="1">Polymerase nucleotidyl transferase domain-containing protein</fullName>
    </recommendedName>
</protein>
<dbReference type="OrthoDB" id="1331149at2"/>
<dbReference type="InterPro" id="IPR043519">
    <property type="entry name" value="NT_sf"/>
</dbReference>
<dbReference type="CDD" id="cd05403">
    <property type="entry name" value="NT_KNTase_like"/>
    <property type="match status" value="1"/>
</dbReference>
<keyword evidence="3" id="KW-1185">Reference proteome</keyword>
<dbReference type="HOGENOM" id="CLU_1097462_0_0_10"/>
<dbReference type="SUPFAM" id="SSF81301">
    <property type="entry name" value="Nucleotidyltransferase"/>
    <property type="match status" value="1"/>
</dbReference>
<dbReference type="EMBL" id="ABIB01000003">
    <property type="protein sequence ID" value="EDP96627.1"/>
    <property type="molecule type" value="Genomic_DNA"/>
</dbReference>
<dbReference type="Pfam" id="PF01909">
    <property type="entry name" value="NTP_transf_2"/>
    <property type="match status" value="1"/>
</dbReference>
<name>A9DQD1_9FLAO</name>
<evidence type="ECO:0000313" key="3">
    <source>
        <dbReference type="Proteomes" id="UP000002945"/>
    </source>
</evidence>
<dbReference type="AlphaFoldDB" id="A9DQD1"/>
<comment type="caution">
    <text evidence="2">The sequence shown here is derived from an EMBL/GenBank/DDBJ whole genome shotgun (WGS) entry which is preliminary data.</text>
</comment>
<reference evidence="2 3" key="1">
    <citation type="journal article" date="2011" name="J. Bacteriol.">
        <title>Genome sequence of the algicidal bacterium Kordia algicida OT-1.</title>
        <authorList>
            <person name="Lee H.S."/>
            <person name="Kang S.G."/>
            <person name="Kwon K.K."/>
            <person name="Lee J.H."/>
            <person name="Kim S.J."/>
        </authorList>
    </citation>
    <scope>NUCLEOTIDE SEQUENCE [LARGE SCALE GENOMIC DNA]</scope>
    <source>
        <strain evidence="2 3">OT-1</strain>
    </source>
</reference>
<dbReference type="eggNOG" id="COG1708">
    <property type="taxonomic scope" value="Bacteria"/>
</dbReference>
<accession>A9DQD1</accession>
<organism evidence="2 3">
    <name type="scientific">Kordia algicida OT-1</name>
    <dbReference type="NCBI Taxonomy" id="391587"/>
    <lineage>
        <taxon>Bacteria</taxon>
        <taxon>Pseudomonadati</taxon>
        <taxon>Bacteroidota</taxon>
        <taxon>Flavobacteriia</taxon>
        <taxon>Flavobacteriales</taxon>
        <taxon>Flavobacteriaceae</taxon>
        <taxon>Kordia</taxon>
    </lineage>
</organism>